<dbReference type="CDD" id="cd00146">
    <property type="entry name" value="PKD"/>
    <property type="match status" value="2"/>
</dbReference>
<keyword evidence="3" id="KW-1185">Reference proteome</keyword>
<dbReference type="SUPFAM" id="SSF49299">
    <property type="entry name" value="PKD domain"/>
    <property type="match status" value="2"/>
</dbReference>
<evidence type="ECO:0000313" key="3">
    <source>
        <dbReference type="Proteomes" id="UP001302486"/>
    </source>
</evidence>
<dbReference type="InterPro" id="IPR022409">
    <property type="entry name" value="PKD/Chitinase_dom"/>
</dbReference>
<dbReference type="InterPro" id="IPR000601">
    <property type="entry name" value="PKD_dom"/>
</dbReference>
<dbReference type="Pfam" id="PF18911">
    <property type="entry name" value="PKD_4"/>
    <property type="match status" value="1"/>
</dbReference>
<dbReference type="Proteomes" id="UP001302486">
    <property type="component" value="Chromosome"/>
</dbReference>
<organism evidence="2 3">
    <name type="scientific">Hwangdonia lutea</name>
    <dbReference type="NCBI Taxonomy" id="3075823"/>
    <lineage>
        <taxon>Bacteria</taxon>
        <taxon>Pseudomonadati</taxon>
        <taxon>Bacteroidota</taxon>
        <taxon>Flavobacteriia</taxon>
        <taxon>Flavobacteriales</taxon>
        <taxon>Flavobacteriaceae</taxon>
        <taxon>Hwangdonia</taxon>
    </lineage>
</organism>
<dbReference type="EMBL" id="CP136521">
    <property type="protein sequence ID" value="WOD42841.1"/>
    <property type="molecule type" value="Genomic_DNA"/>
</dbReference>
<name>A0AA97HPB9_9FLAO</name>
<dbReference type="SMART" id="SM00089">
    <property type="entry name" value="PKD"/>
    <property type="match status" value="2"/>
</dbReference>
<dbReference type="KEGG" id="hws:RNZ46_12660"/>
<dbReference type="RefSeq" id="WP_316982532.1">
    <property type="nucleotide sequence ID" value="NZ_CP136521.1"/>
</dbReference>
<protein>
    <submittedName>
        <fullName evidence="2">PKD domain-containing protein</fullName>
    </submittedName>
</protein>
<dbReference type="PROSITE" id="PS50093">
    <property type="entry name" value="PKD"/>
    <property type="match status" value="2"/>
</dbReference>
<accession>A0AA97HPB9</accession>
<gene>
    <name evidence="2" type="ORF">RNZ46_12660</name>
</gene>
<dbReference type="InterPro" id="IPR035986">
    <property type="entry name" value="PKD_dom_sf"/>
</dbReference>
<feature type="domain" description="PKD" evidence="1">
    <location>
        <begin position="1258"/>
        <end position="1281"/>
    </location>
</feature>
<proteinExistence type="predicted"/>
<dbReference type="Gene3D" id="2.60.40.10">
    <property type="entry name" value="Immunoglobulins"/>
    <property type="match status" value="2"/>
</dbReference>
<reference evidence="3" key="1">
    <citation type="submission" date="2024-06" db="EMBL/GenBank/DDBJ databases">
        <title>Hwangdonia haimaensis gen. nov., sp. nov., a member of the family Flavobacteriaceae isolated from the haima cold seep.</title>
        <authorList>
            <person name="Li J."/>
        </authorList>
    </citation>
    <scope>NUCLEOTIDE SEQUENCE [LARGE SCALE GENOMIC DNA]</scope>
    <source>
        <strain evidence="3">SCSIO 19198</strain>
    </source>
</reference>
<evidence type="ECO:0000259" key="1">
    <source>
        <dbReference type="PROSITE" id="PS50093"/>
    </source>
</evidence>
<feature type="domain" description="PKD" evidence="1">
    <location>
        <begin position="1065"/>
        <end position="1102"/>
    </location>
</feature>
<sequence>MATTKLDKDIKDPAYRRFVPDQVLTASQLNDVIDHFECQDRFTRICLNGVGIACGLEITYKKNQSIKVSKGCAVTTDGDLVPFPGATFTHAKTFVDVEAKYGHFNGVNLIELFTEATEENNTKPLNTITNLEDMVVVLYLEYFCKAETPCTSTDCDTQGEGQTAKVRLLLIEKENAKRISNKDNDPIFDTHNNTKKIVDLPEVHLKKVILKNTYLTRNRVQVISQDSNTASYFRLKDSYRKAMQDTAVIANLKSGIDKLFTDFKVLLDTDSVGAKASTINAKITSLFKLSSRNLPLDIQYRYDLLKDLIDTYNEIKCLLFDLRVVCCPEISSFPKHVLLGELEPVEAFFQCRHKFYPSPIIPHGKEKFEKIRTLILRMHFMLSEYNVPSSSSEIKVTPSKKASNALGKRALPYYYKTSLNLIKNWDYDKTKKYKSDENLGYQSANLSENDAIQNPLDYDLDDHDFYRIEGHLGKDYRDAIKDLDAIKTEKGLAFEIKVLSIDETIESIDPNDYECEFEDINAVLKAWRAEQNCLNAGVSKFFSGFSIKQQGEHKFYKLSKRGRSTIRESASSDTTETASTGRSVTGTISDISTASVNQPFSESTKKFLTSNTAFTGFGAIDIKAILGSFKTLPGLKFYNLDTVVLDNLEKDEDVLGSIVDKAMREKPEGSAEDIVNLVKTRIDEDEAIATWDKDIKEVNLYHTAEILASTKIASRFIPNDITEIDPDRVDKYNKTIKDLCARVERFKKNMTALLYKPETTYRRFGHEQQYALLLNQLSVNCCSAAKMKSLLAEIEIRKKKILEQKLLSKFVEKHTGLEHKAGVKPGGTFVMVYKGGIPKRRPVFPINPVFDNVLKDAVINPKIDDIRNPITNISPIRNFGNPMIKANLTRNIDLGSVNPRISDNLNLGNLINPNILDALKDRFILPLISNISENTVVADFALPYICCSDCSPVAFIVPKTPISLRLPLDFVCLGEETEKIAFEVSPSDGVVTADVATGLNGGVVQEDGKFMFDANAVSESLHGTEIKFKVNDQFTDARITVFKKPDFDFTASEPTFFKDNTIARVTFTLKDEKLPNDVIFEWDFGDDSLPDNSNEENPKHVYQLNLGEDGSQTFKVALTVTNGRCSHTVEHDVTIAPVIFELNIPNEICLTGGENGDTAIPFEIKPEDATVKLAKPVERVTIKENNLILQAGFKAFNTPIRFTVNGQAVSSECVVRISPQVRIILPPREKLVINAASDRIDVPFRIHNLNEFSENTQTYSWDFGDGGKSTLKNPRHVYRAPRNAENGQVLSFDVSLNISSKACGTKTFKTKVNIRVQRLI</sequence>
<evidence type="ECO:0000313" key="2">
    <source>
        <dbReference type="EMBL" id="WOD42841.1"/>
    </source>
</evidence>
<dbReference type="InterPro" id="IPR013783">
    <property type="entry name" value="Ig-like_fold"/>
</dbReference>